<reference evidence="1 2" key="2">
    <citation type="journal article" date="2017" name="Front. Plant Sci.">
        <title>Gene Classification and Mining of Molecular Markers Useful in Red Clover (Trifolium pratense) Breeding.</title>
        <authorList>
            <person name="Istvanek J."/>
            <person name="Dluhosova J."/>
            <person name="Dluhos P."/>
            <person name="Patkova L."/>
            <person name="Nedelnik J."/>
            <person name="Repkova J."/>
        </authorList>
    </citation>
    <scope>NUCLEOTIDE SEQUENCE [LARGE SCALE GENOMIC DNA]</scope>
    <source>
        <strain evidence="2">cv. Tatra</strain>
        <tissue evidence="1">Young leaves</tissue>
    </source>
</reference>
<dbReference type="AlphaFoldDB" id="A0A2K3KZB9"/>
<dbReference type="EMBL" id="ASHM01023528">
    <property type="protein sequence ID" value="PNX71599.1"/>
    <property type="molecule type" value="Genomic_DNA"/>
</dbReference>
<name>A0A2K3KZB9_TRIPR</name>
<proteinExistence type="predicted"/>
<comment type="caution">
    <text evidence="1">The sequence shown here is derived from an EMBL/GenBank/DDBJ whole genome shotgun (WGS) entry which is preliminary data.</text>
</comment>
<accession>A0A2K3KZB9</accession>
<gene>
    <name evidence="1" type="ORF">L195_g027479</name>
</gene>
<reference evidence="1 2" key="1">
    <citation type="journal article" date="2014" name="Am. J. Bot.">
        <title>Genome assembly and annotation for red clover (Trifolium pratense; Fabaceae).</title>
        <authorList>
            <person name="Istvanek J."/>
            <person name="Jaros M."/>
            <person name="Krenek A."/>
            <person name="Repkova J."/>
        </authorList>
    </citation>
    <scope>NUCLEOTIDE SEQUENCE [LARGE SCALE GENOMIC DNA]</scope>
    <source>
        <strain evidence="2">cv. Tatra</strain>
        <tissue evidence="1">Young leaves</tissue>
    </source>
</reference>
<organism evidence="1 2">
    <name type="scientific">Trifolium pratense</name>
    <name type="common">Red clover</name>
    <dbReference type="NCBI Taxonomy" id="57577"/>
    <lineage>
        <taxon>Eukaryota</taxon>
        <taxon>Viridiplantae</taxon>
        <taxon>Streptophyta</taxon>
        <taxon>Embryophyta</taxon>
        <taxon>Tracheophyta</taxon>
        <taxon>Spermatophyta</taxon>
        <taxon>Magnoliopsida</taxon>
        <taxon>eudicotyledons</taxon>
        <taxon>Gunneridae</taxon>
        <taxon>Pentapetalae</taxon>
        <taxon>rosids</taxon>
        <taxon>fabids</taxon>
        <taxon>Fabales</taxon>
        <taxon>Fabaceae</taxon>
        <taxon>Papilionoideae</taxon>
        <taxon>50 kb inversion clade</taxon>
        <taxon>NPAAA clade</taxon>
        <taxon>Hologalegina</taxon>
        <taxon>IRL clade</taxon>
        <taxon>Trifolieae</taxon>
        <taxon>Trifolium</taxon>
    </lineage>
</organism>
<protein>
    <submittedName>
        <fullName evidence="1">Uncharacterized protein</fullName>
    </submittedName>
</protein>
<sequence length="59" mass="6498">MQTLNAVNVVTCITKKTMAASIDPMFIEEVMELMELNPSRNSFIGLPGVKVFQPNNARG</sequence>
<evidence type="ECO:0000313" key="1">
    <source>
        <dbReference type="EMBL" id="PNX71599.1"/>
    </source>
</evidence>
<evidence type="ECO:0000313" key="2">
    <source>
        <dbReference type="Proteomes" id="UP000236291"/>
    </source>
</evidence>
<dbReference type="Proteomes" id="UP000236291">
    <property type="component" value="Unassembled WGS sequence"/>
</dbReference>